<feature type="non-terminal residue" evidence="1">
    <location>
        <position position="1"/>
    </location>
</feature>
<reference evidence="1" key="1">
    <citation type="journal article" date="2022" name="bioRxiv">
        <title>Sequencing and chromosome-scale assembly of the giantPleurodeles waltlgenome.</title>
        <authorList>
            <person name="Brown T."/>
            <person name="Elewa A."/>
            <person name="Iarovenko S."/>
            <person name="Subramanian E."/>
            <person name="Araus A.J."/>
            <person name="Petzold A."/>
            <person name="Susuki M."/>
            <person name="Suzuki K.-i.T."/>
            <person name="Hayashi T."/>
            <person name="Toyoda A."/>
            <person name="Oliveira C."/>
            <person name="Osipova E."/>
            <person name="Leigh N.D."/>
            <person name="Simon A."/>
            <person name="Yun M.H."/>
        </authorList>
    </citation>
    <scope>NUCLEOTIDE SEQUENCE</scope>
    <source>
        <strain evidence="1">20211129_DDA</strain>
        <tissue evidence="1">Liver</tissue>
    </source>
</reference>
<gene>
    <name evidence="1" type="ORF">NDU88_004201</name>
</gene>
<keyword evidence="2" id="KW-1185">Reference proteome</keyword>
<proteinExistence type="predicted"/>
<accession>A0AAV7LJ33</accession>
<evidence type="ECO:0000313" key="1">
    <source>
        <dbReference type="EMBL" id="KAJ1091073.1"/>
    </source>
</evidence>
<dbReference type="EMBL" id="JANPWB010000015">
    <property type="protein sequence ID" value="KAJ1091073.1"/>
    <property type="molecule type" value="Genomic_DNA"/>
</dbReference>
<sequence length="99" mass="11169">SDSTPGFTPRSHFPFVCLTSVLPCPPPRSESDRAALFAPRSPMKGPSRAARVRLCRRPEPCRHFLEVWCRGGQRPPLNDYCNQVPPPSSAPRLLSHYWN</sequence>
<dbReference type="AlphaFoldDB" id="A0AAV7LJ33"/>
<comment type="caution">
    <text evidence="1">The sequence shown here is derived from an EMBL/GenBank/DDBJ whole genome shotgun (WGS) entry which is preliminary data.</text>
</comment>
<name>A0AAV7LJ33_PLEWA</name>
<evidence type="ECO:0000313" key="2">
    <source>
        <dbReference type="Proteomes" id="UP001066276"/>
    </source>
</evidence>
<protein>
    <submittedName>
        <fullName evidence="1">Uncharacterized protein</fullName>
    </submittedName>
</protein>
<feature type="non-terminal residue" evidence="1">
    <location>
        <position position="99"/>
    </location>
</feature>
<organism evidence="1 2">
    <name type="scientific">Pleurodeles waltl</name>
    <name type="common">Iberian ribbed newt</name>
    <dbReference type="NCBI Taxonomy" id="8319"/>
    <lineage>
        <taxon>Eukaryota</taxon>
        <taxon>Metazoa</taxon>
        <taxon>Chordata</taxon>
        <taxon>Craniata</taxon>
        <taxon>Vertebrata</taxon>
        <taxon>Euteleostomi</taxon>
        <taxon>Amphibia</taxon>
        <taxon>Batrachia</taxon>
        <taxon>Caudata</taxon>
        <taxon>Salamandroidea</taxon>
        <taxon>Salamandridae</taxon>
        <taxon>Pleurodelinae</taxon>
        <taxon>Pleurodeles</taxon>
    </lineage>
</organism>
<dbReference type="Proteomes" id="UP001066276">
    <property type="component" value="Chromosome 11"/>
</dbReference>